<keyword evidence="2" id="KW-1185">Reference proteome</keyword>
<dbReference type="EMBL" id="JAATIT010000004">
    <property type="protein sequence ID" value="NJB91195.1"/>
    <property type="molecule type" value="Genomic_DNA"/>
</dbReference>
<reference evidence="1 2" key="1">
    <citation type="submission" date="2020-03" db="EMBL/GenBank/DDBJ databases">
        <title>Genomic Encyclopedia of Type Strains, Phase IV (KMG-IV): sequencing the most valuable type-strain genomes for metagenomic binning, comparative biology and taxonomic classification.</title>
        <authorList>
            <person name="Goeker M."/>
        </authorList>
    </citation>
    <scope>NUCLEOTIDE SEQUENCE [LARGE SCALE GENOMIC DNA]</scope>
    <source>
        <strain evidence="1 2">DSM 25229</strain>
    </source>
</reference>
<dbReference type="AlphaFoldDB" id="A0A7X5XTT5"/>
<dbReference type="SUPFAM" id="SSF48371">
    <property type="entry name" value="ARM repeat"/>
    <property type="match status" value="1"/>
</dbReference>
<protein>
    <submittedName>
        <fullName evidence="1">Uncharacterized protein</fullName>
    </submittedName>
</protein>
<organism evidence="1 2">
    <name type="scientific">Sphingopyxis italica</name>
    <dbReference type="NCBI Taxonomy" id="1129133"/>
    <lineage>
        <taxon>Bacteria</taxon>
        <taxon>Pseudomonadati</taxon>
        <taxon>Pseudomonadota</taxon>
        <taxon>Alphaproteobacteria</taxon>
        <taxon>Sphingomonadales</taxon>
        <taxon>Sphingomonadaceae</taxon>
        <taxon>Sphingopyxis</taxon>
    </lineage>
</organism>
<evidence type="ECO:0000313" key="1">
    <source>
        <dbReference type="EMBL" id="NJB91195.1"/>
    </source>
</evidence>
<evidence type="ECO:0000313" key="2">
    <source>
        <dbReference type="Proteomes" id="UP000535078"/>
    </source>
</evidence>
<dbReference type="Proteomes" id="UP000535078">
    <property type="component" value="Unassembled WGS sequence"/>
</dbReference>
<gene>
    <name evidence="1" type="ORF">GGR90_003397</name>
</gene>
<accession>A0A7X5XTT5</accession>
<comment type="caution">
    <text evidence="1">The sequence shown here is derived from an EMBL/GenBank/DDBJ whole genome shotgun (WGS) entry which is preliminary data.</text>
</comment>
<proteinExistence type="predicted"/>
<name>A0A7X5XTT5_9SPHN</name>
<dbReference type="RefSeq" id="WP_167922525.1">
    <property type="nucleotide sequence ID" value="NZ_JAATIT010000004.1"/>
</dbReference>
<sequence length="350" mass="36696">MTARSRHDHFPRADLARRQHIRDAVAATDAAWRAADAAPGGLLAAIDAVEGAPAEVALARLIPWLEDTAWLQARLEAALALLAADPFARPPLRLVGGGDGGAGGLVLADRRGVRVTLLVRPAGSCVAPPASAVFVPGRAAIRVLASGDASLLWHEVAVDEAEEGGGFTAAAAAPCRSEPARALRTGELLQLDTARQSWSLAEARRDILLLELAVQPPSPLPIRAYDIASGRLIHVSASRRDSSFRTMALTLLRHLGRTDAAPLFAAETGAEDFAARWHAMRELVALDRVAARSHLAAMAAGDPHPEVRRAAAATAALLTLLPLAGGVGEGLFLSMRANMPHPNPPLKGRA</sequence>
<dbReference type="InterPro" id="IPR016024">
    <property type="entry name" value="ARM-type_fold"/>
</dbReference>